<dbReference type="AlphaFoldDB" id="W7DIS0"/>
<dbReference type="PATRIC" id="fig|1265822.4.peg.311"/>
<dbReference type="GO" id="GO:0006310">
    <property type="term" value="P:DNA recombination"/>
    <property type="evidence" value="ECO:0007669"/>
    <property type="project" value="InterPro"/>
</dbReference>
<reference evidence="1 2" key="1">
    <citation type="submission" date="2012-12" db="EMBL/GenBank/DDBJ databases">
        <title>Novel taxa of Listeriaceae from agricultural environments in the United States.</title>
        <authorList>
            <person name="den Bakker H.C."/>
            <person name="Allred A."/>
            <person name="Warchocki S."/>
            <person name="Wright E.M."/>
            <person name="Burrell A."/>
            <person name="Nightingale K.K."/>
            <person name="Kephart D."/>
            <person name="Wiedmann M."/>
        </authorList>
    </citation>
    <scope>NUCLEOTIDE SEQUENCE [LARGE SCALE GENOMIC DNA]</scope>
    <source>
        <strain evidence="1 2">FSL S10-1203</strain>
    </source>
</reference>
<dbReference type="Proteomes" id="UP000019241">
    <property type="component" value="Unassembled WGS sequence"/>
</dbReference>
<dbReference type="RefSeq" id="WP_254259784.1">
    <property type="nucleotide sequence ID" value="NZ_AODM01000005.1"/>
</dbReference>
<dbReference type="GO" id="GO:0000287">
    <property type="term" value="F:magnesium ion binding"/>
    <property type="evidence" value="ECO:0007669"/>
    <property type="project" value="InterPro"/>
</dbReference>
<name>W7DIS0_9LIST</name>
<dbReference type="Gene3D" id="3.30.1330.70">
    <property type="entry name" value="Holliday junction resolvase RusA"/>
    <property type="match status" value="1"/>
</dbReference>
<accession>W7DIS0</accession>
<dbReference type="Pfam" id="PF05866">
    <property type="entry name" value="RusA"/>
    <property type="match status" value="1"/>
</dbReference>
<dbReference type="InterPro" id="IPR008822">
    <property type="entry name" value="Endonuclease_RusA-like"/>
</dbReference>
<organism evidence="1 2">
    <name type="scientific">Listeria fleischmannii FSL S10-1203</name>
    <dbReference type="NCBI Taxonomy" id="1265822"/>
    <lineage>
        <taxon>Bacteria</taxon>
        <taxon>Bacillati</taxon>
        <taxon>Bacillota</taxon>
        <taxon>Bacilli</taxon>
        <taxon>Bacillales</taxon>
        <taxon>Listeriaceae</taxon>
        <taxon>Listeria</taxon>
    </lineage>
</organism>
<gene>
    <name evidence="1" type="ORF">MCOL2_01525</name>
</gene>
<sequence>MLEKRKANERKFENDRVLFANEKKFQRSRIKQKKVTVVKNKQGKSVPRFFETPELKSARQFFMGHLGPHVPDEPFMQGLRLTVKWCFPRNGKYHDGAYKITKPDLDNSNKLLQDCMTDSGFWKDDNLIASLITEKFWADVSGIYIRIEEL</sequence>
<dbReference type="GO" id="GO:0006281">
    <property type="term" value="P:DNA repair"/>
    <property type="evidence" value="ECO:0007669"/>
    <property type="project" value="InterPro"/>
</dbReference>
<dbReference type="SUPFAM" id="SSF103084">
    <property type="entry name" value="Holliday junction resolvase RusA"/>
    <property type="match status" value="1"/>
</dbReference>
<dbReference type="InterPro" id="IPR036614">
    <property type="entry name" value="RusA-like_sf"/>
</dbReference>
<evidence type="ECO:0000313" key="1">
    <source>
        <dbReference type="EMBL" id="EUJ64834.1"/>
    </source>
</evidence>
<comment type="caution">
    <text evidence="1">The sequence shown here is derived from an EMBL/GenBank/DDBJ whole genome shotgun (WGS) entry which is preliminary data.</text>
</comment>
<proteinExistence type="predicted"/>
<protein>
    <submittedName>
        <fullName evidence="1">Endodeoxyribonuclease RusA</fullName>
    </submittedName>
</protein>
<dbReference type="EMBL" id="AODM01000005">
    <property type="protein sequence ID" value="EUJ64834.1"/>
    <property type="molecule type" value="Genomic_DNA"/>
</dbReference>
<evidence type="ECO:0000313" key="2">
    <source>
        <dbReference type="Proteomes" id="UP000019241"/>
    </source>
</evidence>